<keyword evidence="4" id="KW-0106">Calcium</keyword>
<keyword evidence="13" id="KW-1185">Reference proteome</keyword>
<protein>
    <submittedName>
        <fullName evidence="12">Uncharacterized protein</fullName>
    </submittedName>
</protein>
<dbReference type="Gene3D" id="1.10.238.10">
    <property type="entry name" value="EF-hand"/>
    <property type="match status" value="1"/>
</dbReference>
<dbReference type="InterPro" id="IPR003938">
    <property type="entry name" value="K_chnl_volt-dep_EAG/ELK/ERG"/>
</dbReference>
<evidence type="ECO:0000256" key="8">
    <source>
        <dbReference type="ARBA" id="ARBA00023303"/>
    </source>
</evidence>
<proteinExistence type="predicted"/>
<evidence type="ECO:0000256" key="9">
    <source>
        <dbReference type="SAM" id="Phobius"/>
    </source>
</evidence>
<keyword evidence="3 9" id="KW-0812">Transmembrane</keyword>
<feature type="domain" description="EF-hand" evidence="11">
    <location>
        <begin position="166"/>
        <end position="194"/>
    </location>
</feature>
<accession>A0ABP0L8J9</accession>
<name>A0ABP0L8J9_9DINO</name>
<dbReference type="PROSITE" id="PS50042">
    <property type="entry name" value="CNMP_BINDING_3"/>
    <property type="match status" value="1"/>
</dbReference>
<evidence type="ECO:0000313" key="12">
    <source>
        <dbReference type="EMBL" id="CAK9034923.1"/>
    </source>
</evidence>
<dbReference type="Pfam" id="PF00520">
    <property type="entry name" value="Ion_trans"/>
    <property type="match status" value="1"/>
</dbReference>
<keyword evidence="2" id="KW-0813">Transport</keyword>
<dbReference type="CDD" id="cd00051">
    <property type="entry name" value="EFh"/>
    <property type="match status" value="1"/>
</dbReference>
<dbReference type="InterPro" id="IPR000595">
    <property type="entry name" value="cNMP-bd_dom"/>
</dbReference>
<feature type="transmembrane region" description="Helical" evidence="9">
    <location>
        <begin position="246"/>
        <end position="267"/>
    </location>
</feature>
<organism evidence="12 13">
    <name type="scientific">Durusdinium trenchii</name>
    <dbReference type="NCBI Taxonomy" id="1381693"/>
    <lineage>
        <taxon>Eukaryota</taxon>
        <taxon>Sar</taxon>
        <taxon>Alveolata</taxon>
        <taxon>Dinophyceae</taxon>
        <taxon>Suessiales</taxon>
        <taxon>Symbiodiniaceae</taxon>
        <taxon>Durusdinium</taxon>
    </lineage>
</organism>
<dbReference type="InterPro" id="IPR014710">
    <property type="entry name" value="RmlC-like_jellyroll"/>
</dbReference>
<sequence length="684" mass="76514">MEVAISHLQLALKNLETVAKEHDISTDESRALLGIGSQICNVSQHKSRNESSLEINTRPAQHLLGALPLLEPSVPRAPDGPAEDLQALDNLWSTIDGDLGNAEDERSNVSRTSQVSVSLPEALAQNRSMMMDLFHKLNIDKSGVIDASELRRGLRAVGQHPGRAYRLLKALDSNRNGKIEFSEWIQTINSMAEKRPGDSRSQTVESFALAVMKKSEEGAFALSTEEEVRRRWMISFRSCARLSWDIFLTFLLVYIATVLPFRLAFLIDDEAANTYRLIEVLVDVCFAVDILLTFRTTYCDDESQEVFDSKRVALHYARTWLSVDVVTAIPFEYVIAGTGDSVRLLKGSKVFKVLKLLRAIKFLKILQATEVGSRLEDILLLSSISRVLEGLRIFISCCLLGHLLACLMPILAGGFLDRYSYDGEAVSSRYITTLYWAMTTVTTVGYGDITPQNDDEKMFTMFSMIVGGAFYGYVVGNISVILASRDVNRQAHKQRLHLINAWLLHHRFPMPLRGRLWSYYKTLVKNKAALDDSSIFNELSPELRTDVAQYLVPAELLNHLLFQNIPSSAIVRIVPILQQITAQPMERITSFGSIGSGMFVILDGIAIMDHNAEDAPTRASKAPEVLRAGDSFGEEILLGIEKEYSYSVAATSKVVMLFIPADLFMERFANLPEILNVMRNNFTI</sequence>
<evidence type="ECO:0000256" key="5">
    <source>
        <dbReference type="ARBA" id="ARBA00022989"/>
    </source>
</evidence>
<feature type="domain" description="EF-hand" evidence="11">
    <location>
        <begin position="125"/>
        <end position="160"/>
    </location>
</feature>
<dbReference type="Gene3D" id="1.10.287.70">
    <property type="match status" value="1"/>
</dbReference>
<dbReference type="InterPro" id="IPR005821">
    <property type="entry name" value="Ion_trans_dom"/>
</dbReference>
<dbReference type="InterPro" id="IPR018247">
    <property type="entry name" value="EF_Hand_1_Ca_BS"/>
</dbReference>
<dbReference type="PRINTS" id="PR01463">
    <property type="entry name" value="EAGCHANLFMLY"/>
</dbReference>
<dbReference type="SMART" id="SM00100">
    <property type="entry name" value="cNMP"/>
    <property type="match status" value="1"/>
</dbReference>
<dbReference type="SUPFAM" id="SSF81324">
    <property type="entry name" value="Voltage-gated potassium channels"/>
    <property type="match status" value="1"/>
</dbReference>
<dbReference type="Gene3D" id="1.10.287.630">
    <property type="entry name" value="Helix hairpin bin"/>
    <property type="match status" value="1"/>
</dbReference>
<dbReference type="Proteomes" id="UP001642464">
    <property type="component" value="Unassembled WGS sequence"/>
</dbReference>
<feature type="transmembrane region" description="Helical" evidence="9">
    <location>
        <begin position="393"/>
        <end position="416"/>
    </location>
</feature>
<keyword evidence="7 9" id="KW-0472">Membrane</keyword>
<dbReference type="PANTHER" id="PTHR47823:SF9">
    <property type="entry name" value="CHROMOSOME UNDETERMINED SCAFFOLD_10, WHOLE GENOME SHOTGUN SEQUENCE"/>
    <property type="match status" value="1"/>
</dbReference>
<feature type="transmembrane region" description="Helical" evidence="9">
    <location>
        <begin position="461"/>
        <end position="483"/>
    </location>
</feature>
<reference evidence="12 13" key="1">
    <citation type="submission" date="2024-02" db="EMBL/GenBank/DDBJ databases">
        <authorList>
            <person name="Chen Y."/>
            <person name="Shah S."/>
            <person name="Dougan E. K."/>
            <person name="Thang M."/>
            <person name="Chan C."/>
        </authorList>
    </citation>
    <scope>NUCLEOTIDE SEQUENCE [LARGE SCALE GENOMIC DNA]</scope>
</reference>
<keyword evidence="6" id="KW-0406">Ion transport</keyword>
<dbReference type="InterPro" id="IPR011992">
    <property type="entry name" value="EF-hand-dom_pair"/>
</dbReference>
<keyword evidence="8" id="KW-0407">Ion channel</keyword>
<dbReference type="InterPro" id="IPR018490">
    <property type="entry name" value="cNMP-bd_dom_sf"/>
</dbReference>
<evidence type="ECO:0000256" key="3">
    <source>
        <dbReference type="ARBA" id="ARBA00022692"/>
    </source>
</evidence>
<evidence type="ECO:0000259" key="11">
    <source>
        <dbReference type="PROSITE" id="PS50222"/>
    </source>
</evidence>
<feature type="domain" description="Cyclic nucleotide-binding" evidence="10">
    <location>
        <begin position="561"/>
        <end position="684"/>
    </location>
</feature>
<comment type="subcellular location">
    <subcellularLocation>
        <location evidence="1">Membrane</location>
        <topology evidence="1">Multi-pass membrane protein</topology>
    </subcellularLocation>
</comment>
<evidence type="ECO:0000256" key="6">
    <source>
        <dbReference type="ARBA" id="ARBA00023065"/>
    </source>
</evidence>
<evidence type="ECO:0000259" key="10">
    <source>
        <dbReference type="PROSITE" id="PS50042"/>
    </source>
</evidence>
<evidence type="ECO:0000256" key="4">
    <source>
        <dbReference type="ARBA" id="ARBA00022837"/>
    </source>
</evidence>
<dbReference type="EMBL" id="CAXAMM010014891">
    <property type="protein sequence ID" value="CAK9034923.1"/>
    <property type="molecule type" value="Genomic_DNA"/>
</dbReference>
<dbReference type="PROSITE" id="PS50222">
    <property type="entry name" value="EF_HAND_2"/>
    <property type="match status" value="2"/>
</dbReference>
<gene>
    <name evidence="12" type="ORF">SCF082_LOCUS21069</name>
</gene>
<comment type="caution">
    <text evidence="12">The sequence shown here is derived from an EMBL/GenBank/DDBJ whole genome shotgun (WGS) entry which is preliminary data.</text>
</comment>
<dbReference type="PANTHER" id="PTHR47823">
    <property type="entry name" value="ION_TRANS DOMAIN-CONTAINING PROTEIN"/>
    <property type="match status" value="1"/>
</dbReference>
<dbReference type="InterPro" id="IPR002048">
    <property type="entry name" value="EF_hand_dom"/>
</dbReference>
<dbReference type="Gene3D" id="2.60.120.10">
    <property type="entry name" value="Jelly Rolls"/>
    <property type="match status" value="1"/>
</dbReference>
<dbReference type="SUPFAM" id="SSF47473">
    <property type="entry name" value="EF-hand"/>
    <property type="match status" value="1"/>
</dbReference>
<evidence type="ECO:0000256" key="2">
    <source>
        <dbReference type="ARBA" id="ARBA00022448"/>
    </source>
</evidence>
<evidence type="ECO:0000313" key="13">
    <source>
        <dbReference type="Proteomes" id="UP001642464"/>
    </source>
</evidence>
<evidence type="ECO:0000256" key="1">
    <source>
        <dbReference type="ARBA" id="ARBA00004141"/>
    </source>
</evidence>
<dbReference type="PROSITE" id="PS00018">
    <property type="entry name" value="EF_HAND_1"/>
    <property type="match status" value="1"/>
</dbReference>
<dbReference type="SUPFAM" id="SSF51206">
    <property type="entry name" value="cAMP-binding domain-like"/>
    <property type="match status" value="1"/>
</dbReference>
<dbReference type="SMART" id="SM00054">
    <property type="entry name" value="EFh"/>
    <property type="match status" value="2"/>
</dbReference>
<dbReference type="Pfam" id="PF13202">
    <property type="entry name" value="EF-hand_5"/>
    <property type="match status" value="1"/>
</dbReference>
<dbReference type="CDD" id="cd00038">
    <property type="entry name" value="CAP_ED"/>
    <property type="match status" value="1"/>
</dbReference>
<keyword evidence="5 9" id="KW-1133">Transmembrane helix</keyword>
<evidence type="ECO:0000256" key="7">
    <source>
        <dbReference type="ARBA" id="ARBA00023136"/>
    </source>
</evidence>